<keyword evidence="1" id="KW-0732">Signal</keyword>
<accession>A0A6U5Q213</accession>
<dbReference type="EMBL" id="HBGK01053544">
    <property type="protein sequence ID" value="CAD9312513.1"/>
    <property type="molecule type" value="Transcribed_RNA"/>
</dbReference>
<evidence type="ECO:0000313" key="2">
    <source>
        <dbReference type="EMBL" id="CAD9312513.1"/>
    </source>
</evidence>
<feature type="chain" id="PRO_5036393996" evidence="1">
    <location>
        <begin position="18"/>
        <end position="237"/>
    </location>
</feature>
<sequence>MKSFNLLQLTLVSSVGAAIWGDDNSHNANDNHRQLFEVSVCRNEELNILHNCPESEVESTPGCCSAAEIDELKAWLAESVERHAQELLNDFQLALDGSLSDEMRNNHAATRRLEESIATRARSSSSALRARSLYQEWWFYIGSGSYKCGTACDSENYDADHYRRGLLHTIVRKLNILSSVNLGGLLGAFEDRMSIGLTEDVRWHLGMKLTSGNTSCMVDDVDDVPDIDALFKLRLLQ</sequence>
<evidence type="ECO:0000313" key="3">
    <source>
        <dbReference type="EMBL" id="CAD9312519.1"/>
    </source>
</evidence>
<gene>
    <name evidence="2" type="ORF">GOCE00092_LOCUS28219</name>
    <name evidence="3" type="ORF">GOCE00092_LOCUS28223</name>
</gene>
<reference evidence="3" key="1">
    <citation type="submission" date="2021-01" db="EMBL/GenBank/DDBJ databases">
        <authorList>
            <person name="Corre E."/>
            <person name="Pelletier E."/>
            <person name="Niang G."/>
            <person name="Scheremetjew M."/>
            <person name="Finn R."/>
            <person name="Kale V."/>
            <person name="Holt S."/>
            <person name="Cochrane G."/>
            <person name="Meng A."/>
            <person name="Brown T."/>
            <person name="Cohen L."/>
        </authorList>
    </citation>
    <scope>NUCLEOTIDE SEQUENCE</scope>
    <source>
        <strain evidence="3">CCMP 410</strain>
    </source>
</reference>
<dbReference type="AlphaFoldDB" id="A0A6U5Q213"/>
<proteinExistence type="predicted"/>
<organism evidence="3">
    <name type="scientific">Grammatophora oceanica</name>
    <dbReference type="NCBI Taxonomy" id="210454"/>
    <lineage>
        <taxon>Eukaryota</taxon>
        <taxon>Sar</taxon>
        <taxon>Stramenopiles</taxon>
        <taxon>Ochrophyta</taxon>
        <taxon>Bacillariophyta</taxon>
        <taxon>Fragilariophyceae</taxon>
        <taxon>Fragilariophycidae</taxon>
        <taxon>Rhabdonematales</taxon>
        <taxon>Grammatophoraceae</taxon>
        <taxon>Grammatophora</taxon>
    </lineage>
</organism>
<feature type="signal peptide" evidence="1">
    <location>
        <begin position="1"/>
        <end position="17"/>
    </location>
</feature>
<protein>
    <submittedName>
        <fullName evidence="3">Uncharacterized protein</fullName>
    </submittedName>
</protein>
<name>A0A6U5Q213_9STRA</name>
<dbReference type="EMBL" id="HBGK01053555">
    <property type="protein sequence ID" value="CAD9312519.1"/>
    <property type="molecule type" value="Transcribed_RNA"/>
</dbReference>
<evidence type="ECO:0000256" key="1">
    <source>
        <dbReference type="SAM" id="SignalP"/>
    </source>
</evidence>